<comment type="caution">
    <text evidence="1">The sequence shown here is derived from an EMBL/GenBank/DDBJ whole genome shotgun (WGS) entry which is preliminary data.</text>
</comment>
<dbReference type="RefSeq" id="WP_240132709.1">
    <property type="nucleotide sequence ID" value="NZ_JACSDI010000030.1"/>
</dbReference>
<evidence type="ECO:0000313" key="2">
    <source>
        <dbReference type="Proteomes" id="UP000829384"/>
    </source>
</evidence>
<dbReference type="EMBL" id="JACSDI010000030">
    <property type="protein sequence ID" value="MCG9966286.1"/>
    <property type="molecule type" value="Genomic_DNA"/>
</dbReference>
<name>A0ABS9R3J2_9GAMM</name>
<sequence>MDIGLRSELAFSIGEKQTPTMQSVDIWLGSVLITYFDNTAYLPAFVNALRRELANIEKGEVASGYTFFNLGPTTDDAVARAKIIEDKIEVSCVLNNGNVVKVILFVENTISAYKECIRVLAT</sequence>
<evidence type="ECO:0000313" key="1">
    <source>
        <dbReference type="EMBL" id="MCG9966286.1"/>
    </source>
</evidence>
<proteinExistence type="predicted"/>
<dbReference type="Proteomes" id="UP000829384">
    <property type="component" value="Unassembled WGS sequence"/>
</dbReference>
<gene>
    <name evidence="1" type="ORF">H9J30_20640</name>
</gene>
<reference evidence="1 2" key="1">
    <citation type="submission" date="2020-08" db="EMBL/GenBank/DDBJ databases">
        <title>Whole genome sequence of Shewanella sp strain PS-2.</title>
        <authorList>
            <person name="Das S.K."/>
        </authorList>
    </citation>
    <scope>NUCLEOTIDE SEQUENCE [LARGE SCALE GENOMIC DNA]</scope>
    <source>
        <strain evidence="1 2">PS-2</strain>
    </source>
</reference>
<organism evidence="1 2">
    <name type="scientific">Shewanella cutis</name>
    <dbReference type="NCBI Taxonomy" id="2766780"/>
    <lineage>
        <taxon>Bacteria</taxon>
        <taxon>Pseudomonadati</taxon>
        <taxon>Pseudomonadota</taxon>
        <taxon>Gammaproteobacteria</taxon>
        <taxon>Alteromonadales</taxon>
        <taxon>Shewanellaceae</taxon>
        <taxon>Shewanella</taxon>
    </lineage>
</organism>
<keyword evidence="2" id="KW-1185">Reference proteome</keyword>
<protein>
    <submittedName>
        <fullName evidence="1">Uncharacterized protein</fullName>
    </submittedName>
</protein>
<accession>A0ABS9R3J2</accession>